<name>A0AAN9R0Y9_CANGL</name>
<sequence length="120" mass="14025">MPSSGESSLYYHLRLKPVLDAIDPWILRSVAMRETSVRTLLNYGWSSLKIRDEIFNLDDWKASNLKEKELEEIKVNIEKAIVVVNKLKEASIALKSKLEEEKLFNSPPFSTMKKRIWLQF</sequence>
<comment type="caution">
    <text evidence="1">The sequence shown here is derived from an EMBL/GenBank/DDBJ whole genome shotgun (WGS) entry which is preliminary data.</text>
</comment>
<accession>A0AAN9R0Y9</accession>
<organism evidence="1 2">
    <name type="scientific">Canavalia gladiata</name>
    <name type="common">Sword bean</name>
    <name type="synonym">Dolichos gladiatus</name>
    <dbReference type="NCBI Taxonomy" id="3824"/>
    <lineage>
        <taxon>Eukaryota</taxon>
        <taxon>Viridiplantae</taxon>
        <taxon>Streptophyta</taxon>
        <taxon>Embryophyta</taxon>
        <taxon>Tracheophyta</taxon>
        <taxon>Spermatophyta</taxon>
        <taxon>Magnoliopsida</taxon>
        <taxon>eudicotyledons</taxon>
        <taxon>Gunneridae</taxon>
        <taxon>Pentapetalae</taxon>
        <taxon>rosids</taxon>
        <taxon>fabids</taxon>
        <taxon>Fabales</taxon>
        <taxon>Fabaceae</taxon>
        <taxon>Papilionoideae</taxon>
        <taxon>50 kb inversion clade</taxon>
        <taxon>NPAAA clade</taxon>
        <taxon>indigoferoid/millettioid clade</taxon>
        <taxon>Phaseoleae</taxon>
        <taxon>Canavalia</taxon>
    </lineage>
</organism>
<keyword evidence="2" id="KW-1185">Reference proteome</keyword>
<proteinExistence type="predicted"/>
<gene>
    <name evidence="1" type="ORF">VNO77_08218</name>
</gene>
<protein>
    <submittedName>
        <fullName evidence="1">Uncharacterized protein</fullName>
    </submittedName>
</protein>
<evidence type="ECO:0000313" key="1">
    <source>
        <dbReference type="EMBL" id="KAK7350103.1"/>
    </source>
</evidence>
<dbReference type="AlphaFoldDB" id="A0AAN9R0Y9"/>
<dbReference type="Proteomes" id="UP001367508">
    <property type="component" value="Unassembled WGS sequence"/>
</dbReference>
<evidence type="ECO:0000313" key="2">
    <source>
        <dbReference type="Proteomes" id="UP001367508"/>
    </source>
</evidence>
<dbReference type="EMBL" id="JAYMYQ010000002">
    <property type="protein sequence ID" value="KAK7350103.1"/>
    <property type="molecule type" value="Genomic_DNA"/>
</dbReference>
<reference evidence="1 2" key="1">
    <citation type="submission" date="2024-01" db="EMBL/GenBank/DDBJ databases">
        <title>The genomes of 5 underutilized Papilionoideae crops provide insights into root nodulation and disease resistanc.</title>
        <authorList>
            <person name="Jiang F."/>
        </authorList>
    </citation>
    <scope>NUCLEOTIDE SEQUENCE [LARGE SCALE GENOMIC DNA]</scope>
    <source>
        <strain evidence="1">LVBAO_FW01</strain>
        <tissue evidence="1">Leaves</tissue>
    </source>
</reference>